<dbReference type="InterPro" id="IPR000566">
    <property type="entry name" value="Lipocln_cytosolic_FA-bd_dom"/>
</dbReference>
<evidence type="ECO:0000259" key="2">
    <source>
        <dbReference type="Pfam" id="PF00061"/>
    </source>
</evidence>
<dbReference type="CDD" id="cd00742">
    <property type="entry name" value="FABP"/>
    <property type="match status" value="1"/>
</dbReference>
<organism evidence="3 4">
    <name type="scientific">Patiria miniata</name>
    <name type="common">Bat star</name>
    <name type="synonym">Asterina miniata</name>
    <dbReference type="NCBI Taxonomy" id="46514"/>
    <lineage>
        <taxon>Eukaryota</taxon>
        <taxon>Metazoa</taxon>
        <taxon>Echinodermata</taxon>
        <taxon>Eleutherozoa</taxon>
        <taxon>Asterozoa</taxon>
        <taxon>Asteroidea</taxon>
        <taxon>Valvatacea</taxon>
        <taxon>Valvatida</taxon>
        <taxon>Asterinidae</taxon>
        <taxon>Patiria</taxon>
    </lineage>
</organism>
<dbReference type="PANTHER" id="PTHR11955">
    <property type="entry name" value="FATTY ACID BINDING PROTEIN"/>
    <property type="match status" value="1"/>
</dbReference>
<sequence length="138" mass="15570">MAPIDMSGTWKNVKNENLENFFKALNLDIGVRTMAMAQKPVIEINQDGEVFRILTEGIKTVESNFTVGQEYTDINPLDDNEPSTYLAVWDGDKLRTENKSHPHAIHFDRELVDGQLVQTLTSGTGDKAVVCKRIFDKE</sequence>
<keyword evidence="4" id="KW-1185">Reference proteome</keyword>
<evidence type="ECO:0000313" key="4">
    <source>
        <dbReference type="Proteomes" id="UP000887568"/>
    </source>
</evidence>
<name>A0A914A518_PATMI</name>
<dbReference type="RefSeq" id="XP_038058947.1">
    <property type="nucleotide sequence ID" value="XM_038203019.1"/>
</dbReference>
<feature type="domain" description="Lipocalin/cytosolic fatty-acid binding" evidence="2">
    <location>
        <begin position="7"/>
        <end position="94"/>
    </location>
</feature>
<dbReference type="GeneID" id="119730224"/>
<dbReference type="InterPro" id="IPR031259">
    <property type="entry name" value="ILBP"/>
</dbReference>
<proteinExistence type="inferred from homology"/>
<dbReference type="Proteomes" id="UP000887568">
    <property type="component" value="Unplaced"/>
</dbReference>
<dbReference type="GO" id="GO:0008289">
    <property type="term" value="F:lipid binding"/>
    <property type="evidence" value="ECO:0007669"/>
    <property type="project" value="InterPro"/>
</dbReference>
<dbReference type="SUPFAM" id="SSF50814">
    <property type="entry name" value="Lipocalins"/>
    <property type="match status" value="1"/>
</dbReference>
<dbReference type="PRINTS" id="PR00178">
    <property type="entry name" value="FATTYACIDBP"/>
</dbReference>
<reference evidence="3" key="1">
    <citation type="submission" date="2022-11" db="UniProtKB">
        <authorList>
            <consortium name="EnsemblMetazoa"/>
        </authorList>
    </citation>
    <scope>IDENTIFICATION</scope>
</reference>
<protein>
    <recommendedName>
        <fullName evidence="2">Lipocalin/cytosolic fatty-acid binding domain-containing protein</fullName>
    </recommendedName>
</protein>
<dbReference type="InterPro" id="IPR000463">
    <property type="entry name" value="Fatty_acid-bd"/>
</dbReference>
<evidence type="ECO:0000256" key="1">
    <source>
        <dbReference type="ARBA" id="ARBA00008390"/>
    </source>
</evidence>
<dbReference type="OMA" id="LKRIANW"/>
<dbReference type="InterPro" id="IPR012674">
    <property type="entry name" value="Calycin"/>
</dbReference>
<dbReference type="AlphaFoldDB" id="A0A914A518"/>
<dbReference type="Gene3D" id="2.40.128.20">
    <property type="match status" value="1"/>
</dbReference>
<evidence type="ECO:0000313" key="3">
    <source>
        <dbReference type="EnsemblMetazoa" id="XP_038058947.1"/>
    </source>
</evidence>
<comment type="similarity">
    <text evidence="1">Belongs to the calycin superfamily. Fatty-acid binding protein (FABP) family.</text>
</comment>
<dbReference type="Pfam" id="PF00061">
    <property type="entry name" value="Lipocalin"/>
    <property type="match status" value="1"/>
</dbReference>
<dbReference type="EnsemblMetazoa" id="XM_038203019.1">
    <property type="protein sequence ID" value="XP_038058947.1"/>
    <property type="gene ID" value="LOC119730224"/>
</dbReference>
<accession>A0A914A518</accession>
<dbReference type="OrthoDB" id="354351at2759"/>